<evidence type="ECO:0000259" key="1">
    <source>
        <dbReference type="Pfam" id="PF12697"/>
    </source>
</evidence>
<sequence>MAEYVDVNGVRMWFDERGEGEPLVLLHGGLTDSRDFTGNLDVLAGRFRLLLPERRGHGHTADVPGPLTVEVMARDTIAFLEKIVDGPVRLAGYSAGAMVALGVAVRRPDLVERLVLVSGGFHPDGMILRPVAGAPLPPQLVEAYAQVSPDGADHFSVVVDKIARSVDEEPGLEVADLGAVTCPTLVVAADDDIVTLEHTVALYRGLREAQLAIVPGTSHLLLHEKPDLCARLVTDFLTTGPTPTWMPISRATPHNTPV</sequence>
<dbReference type="PANTHER" id="PTHR43798">
    <property type="entry name" value="MONOACYLGLYCEROL LIPASE"/>
    <property type="match status" value="1"/>
</dbReference>
<proteinExistence type="predicted"/>
<dbReference type="Proteomes" id="UP000661607">
    <property type="component" value="Unassembled WGS sequence"/>
</dbReference>
<accession>A0ABR9KT89</accession>
<dbReference type="InterPro" id="IPR000073">
    <property type="entry name" value="AB_hydrolase_1"/>
</dbReference>
<name>A0ABR9KT89_9ACTN</name>
<dbReference type="InterPro" id="IPR029058">
    <property type="entry name" value="AB_hydrolase_fold"/>
</dbReference>
<comment type="caution">
    <text evidence="2">The sequence shown here is derived from an EMBL/GenBank/DDBJ whole genome shotgun (WGS) entry which is preliminary data.</text>
</comment>
<dbReference type="RefSeq" id="WP_192779484.1">
    <property type="nucleotide sequence ID" value="NZ_BAAASY010000005.1"/>
</dbReference>
<dbReference type="EMBL" id="JADBEF010000001">
    <property type="protein sequence ID" value="MBE1565239.1"/>
    <property type="molecule type" value="Genomic_DNA"/>
</dbReference>
<evidence type="ECO:0000313" key="2">
    <source>
        <dbReference type="EMBL" id="MBE1565239.1"/>
    </source>
</evidence>
<keyword evidence="3" id="KW-1185">Reference proteome</keyword>
<dbReference type="PRINTS" id="PR00111">
    <property type="entry name" value="ABHYDROLASE"/>
</dbReference>
<dbReference type="Gene3D" id="3.40.50.1820">
    <property type="entry name" value="alpha/beta hydrolase"/>
    <property type="match status" value="1"/>
</dbReference>
<dbReference type="SUPFAM" id="SSF53474">
    <property type="entry name" value="alpha/beta-Hydrolases"/>
    <property type="match status" value="1"/>
</dbReference>
<protein>
    <submittedName>
        <fullName evidence="2">Pimeloyl-ACP methyl ester carboxylesterase</fullName>
    </submittedName>
</protein>
<dbReference type="InterPro" id="IPR050266">
    <property type="entry name" value="AB_hydrolase_sf"/>
</dbReference>
<organism evidence="2 3">
    <name type="scientific">Nonomuraea africana</name>
    <dbReference type="NCBI Taxonomy" id="46171"/>
    <lineage>
        <taxon>Bacteria</taxon>
        <taxon>Bacillati</taxon>
        <taxon>Actinomycetota</taxon>
        <taxon>Actinomycetes</taxon>
        <taxon>Streptosporangiales</taxon>
        <taxon>Streptosporangiaceae</taxon>
        <taxon>Nonomuraea</taxon>
    </lineage>
</organism>
<gene>
    <name evidence="2" type="ORF">H4W81_008018</name>
</gene>
<dbReference type="Pfam" id="PF12697">
    <property type="entry name" value="Abhydrolase_6"/>
    <property type="match status" value="1"/>
</dbReference>
<reference evidence="2 3" key="1">
    <citation type="submission" date="2020-10" db="EMBL/GenBank/DDBJ databases">
        <title>Sequencing the genomes of 1000 actinobacteria strains.</title>
        <authorList>
            <person name="Klenk H.-P."/>
        </authorList>
    </citation>
    <scope>NUCLEOTIDE SEQUENCE [LARGE SCALE GENOMIC DNA]</scope>
    <source>
        <strain evidence="2 3">DSM 43748</strain>
    </source>
</reference>
<evidence type="ECO:0000313" key="3">
    <source>
        <dbReference type="Proteomes" id="UP000661607"/>
    </source>
</evidence>
<feature type="domain" description="AB hydrolase-1" evidence="1">
    <location>
        <begin position="23"/>
        <end position="231"/>
    </location>
</feature>